<feature type="domain" description="BIG2" evidence="2">
    <location>
        <begin position="1143"/>
        <end position="1224"/>
    </location>
</feature>
<dbReference type="Gene3D" id="2.60.40.1080">
    <property type="match status" value="17"/>
</dbReference>
<keyword evidence="1" id="KW-0732">Signal</keyword>
<evidence type="ECO:0000256" key="1">
    <source>
        <dbReference type="SAM" id="SignalP"/>
    </source>
</evidence>
<feature type="domain" description="BIG2" evidence="2">
    <location>
        <begin position="328"/>
        <end position="431"/>
    </location>
</feature>
<reference evidence="3 4" key="1">
    <citation type="submission" date="2012-06" db="EMBL/GenBank/DDBJ databases">
        <title>The Genome Sequence of Aeromonas veronii AMC34.</title>
        <authorList>
            <consortium name="The Broad Institute Genome Sequencing Platform"/>
            <person name="Earl A."/>
            <person name="Ward D."/>
            <person name="Feldgarden M."/>
            <person name="Gevers D."/>
            <person name="Graf J."/>
            <person name="Tomasi A."/>
            <person name="Horneman A."/>
            <person name="Walker B."/>
            <person name="Young S.K."/>
            <person name="Zeng Q."/>
            <person name="Gargeya S."/>
            <person name="Fitzgerald M."/>
            <person name="Haas B."/>
            <person name="Abouelleil A."/>
            <person name="Alvarado L."/>
            <person name="Arachchi H.M."/>
            <person name="Berlin A.M."/>
            <person name="Chapman S.B."/>
            <person name="Goldberg J."/>
            <person name="Griggs A."/>
            <person name="Gujja S."/>
            <person name="Hansen M."/>
            <person name="Howarth C."/>
            <person name="Imamovic A."/>
            <person name="Larimer J."/>
            <person name="McCowan C."/>
            <person name="Montmayeur A."/>
            <person name="Murphy C."/>
            <person name="Neiman D."/>
            <person name="Pearson M."/>
            <person name="Priest M."/>
            <person name="Roberts A."/>
            <person name="Saif S."/>
            <person name="Shea T."/>
            <person name="Sisk P."/>
            <person name="Sykes S."/>
            <person name="Wortman J."/>
            <person name="Nusbaum C."/>
            <person name="Birren B."/>
        </authorList>
    </citation>
    <scope>NUCLEOTIDE SEQUENCE [LARGE SCALE GENOMIC DNA]</scope>
    <source>
        <strain evidence="3 4">AMC34</strain>
    </source>
</reference>
<evidence type="ECO:0000313" key="3">
    <source>
        <dbReference type="EMBL" id="EKB20910.1"/>
    </source>
</evidence>
<sequence>MNKPNYFLKHLCSLMLFTIFCLFLAGCNPNGAFSAPQGDNDKKLVSIQISPADITTQGTSNLSIAKGNSQPFIAIAKYSDGTIEDITASAVWSISDDTVATIDRGGFINGINPGVTSINISMGSISSNTVSIAVTDAILTSLQIVPHNPTTFGVSALTLAKGNIQRLMAIGTYSDGTTANVTGMVAWLSVNTGIVTVSNKGWASAAGVGNTQVSASLLGVHSNDVSIAVTSAVLTSIQIAVNDITTQGVSELALAKGNQQSLIATGSYSDGTTANITNMVTWHSTDSATVAVTSEGVAKGIGIGLASVSASQNGIGSNEISMKVTKAVLTTIQVSPGDIVTRGVTEPSLAKGNSQYFIAIGTYSDGTTATLTNHVLWQSAVTSIITVTTHGRITGMAEGSSQISASLAGINSNKVDVTVTAATLTDIVVIPGDSTTQGLSDLSLAKGNTQQFSVLGVYSDGTTFDITNSVAWHSDSPNVVTINNNGLITGANTGNSSITVSMDGITSPAIEVKVTDAILTKIQVTPTVASLAKGFSQSLRAIGIYSDNTTSDISNRVAWRSNNTSMVTVTTTGLATGMGVGITTVTASMDGTISNNAVMTVTAAVLTGIQVTPSILTTSGVSNLTLAKGNAQKLTAMGTYSDGTAKNITDRVAWYSTDITRVTITINGLAKAVGIGDTRLRASLNDISSNSITVTVTNALLTHIQITVNGSTTQGVSILSLAKGNNQQLAAIGTYTDGTTANITNEVAWNSDNSDAATVNTKGLATCVELGITNITANLDNIGSNNLTLTVTNAVLMEIQVTPAVISVANGNSQMLQATGKYSDKTTADITSRVAWLSGDTSIATVTNEGRATGVAIGTTTITAVRDGITSNTVNMTVTTAVLTKIKVIPATISVAKGNSQQLMAIGTYSDGSVDDITQAVAWGSVDSNLVTVTSDGMATGAAIGVTTITARQKGLISNTVNMTVTAAVLTEIQVTPATISVAKGYGQSLSATGTYSDGSVDDITDFVAWNSTDTHTVTITKQGFARGVEIGDVTITAARDGVTSNPATMRVTAAALTEIQVTPSTISVPKGNNEQLTAVGTYSDGTVDDITYMVMWDSDDINTVTVTPTGLAAGIEVGNVSMTAVLDGITSNTVSMEVTTAVLTDIQVTPSFISVAKGNSQSLTAIGTYSDGTAHDITQEVEWDSTDASIVTVTLAGLATGVSVGNAAITAITASQNGIISNVVSMAVTTAVLTEIQVTPSTISVAKGNSQSLTAIGTYSDGTAHDITQEVAWDSVDNSVVTVTADGVATGITIGATTVNASQGNIGSNTVNITVTGAVLTDIQVTPTHPSVAKGNTQALTATGTYSDGSLANITNTVAWDSADTSKVTVSVNGLATGVSIGSTTVVARQAGLLSNTVNMTVTEAVLTNIAVTPVSTNLAKGNSQVLVATGTYSDATTVNISSSVAWNSANTGIVTVNASGVATGSGVGSTTVIATRKGVTSNSVNITVTAALLTTIAVTPSNSSVAKGRSQALTATGTYSDATTVNISSSVAWKSANTGIATVNPSGVATGVEMGNTTLTATLMGITSNAVSMTVTIPISPVGICGGAVNNTSQTNAADACLKVTSDNSGRWFTGTPSLAAMNLLGYIQQGGDGANSKTYVSTHTEAGTIYGPNGETFALFDQRGGTADGVGGQYDRWCQDLASMYFAGKGNWRRTTSDELQGLVTDRGSLWTNFGWSTYDGYTSSTKTGTNFIAIFMYNGGTFPGGASVANPAYGSCVSP</sequence>
<evidence type="ECO:0000259" key="2">
    <source>
        <dbReference type="SMART" id="SM00635"/>
    </source>
</evidence>
<protein>
    <recommendedName>
        <fullName evidence="2">BIG2 domain-containing protein</fullName>
    </recommendedName>
</protein>
<feature type="signal peptide" evidence="1">
    <location>
        <begin position="1"/>
        <end position="25"/>
    </location>
</feature>
<feature type="domain" description="BIG2" evidence="2">
    <location>
        <begin position="1320"/>
        <end position="1401"/>
    </location>
</feature>
<feature type="domain" description="BIG2" evidence="2">
    <location>
        <begin position="1056"/>
        <end position="1137"/>
    </location>
</feature>
<evidence type="ECO:0000313" key="4">
    <source>
        <dbReference type="Proteomes" id="UP000006087"/>
    </source>
</evidence>
<dbReference type="Proteomes" id="UP000006087">
    <property type="component" value="Unassembled WGS sequence"/>
</dbReference>
<accession>K1IPE8</accession>
<feature type="domain" description="BIG2" evidence="2">
    <location>
        <begin position="50"/>
        <end position="132"/>
    </location>
</feature>
<dbReference type="Pfam" id="PF02368">
    <property type="entry name" value="Big_2"/>
    <property type="match status" value="12"/>
</dbReference>
<feature type="domain" description="BIG2" evidence="2">
    <location>
        <begin position="1407"/>
        <end position="1488"/>
    </location>
</feature>
<organism evidence="3 4">
    <name type="scientific">Aeromonas veronii AMC34</name>
    <dbReference type="NCBI Taxonomy" id="1073383"/>
    <lineage>
        <taxon>Bacteria</taxon>
        <taxon>Pseudomonadati</taxon>
        <taxon>Pseudomonadota</taxon>
        <taxon>Gammaproteobacteria</taxon>
        <taxon>Aeromonadales</taxon>
        <taxon>Aeromonadaceae</taxon>
        <taxon>Aeromonas</taxon>
    </lineage>
</organism>
<dbReference type="EMBL" id="AGWU01000016">
    <property type="protein sequence ID" value="EKB20910.1"/>
    <property type="molecule type" value="Genomic_DNA"/>
</dbReference>
<feature type="domain" description="BIG2" evidence="2">
    <location>
        <begin position="882"/>
        <end position="968"/>
    </location>
</feature>
<feature type="domain" description="BIG2" evidence="2">
    <location>
        <begin position="433"/>
        <end position="512"/>
    </location>
</feature>
<feature type="domain" description="BIG2" evidence="2">
    <location>
        <begin position="518"/>
        <end position="599"/>
    </location>
</feature>
<dbReference type="PATRIC" id="fig|1073383.3.peg.1732"/>
<gene>
    <name evidence="3" type="ORF">HMPREF1168_01715</name>
</gene>
<feature type="domain" description="BIG2" evidence="2">
    <location>
        <begin position="969"/>
        <end position="1049"/>
    </location>
</feature>
<feature type="domain" description="BIG2" evidence="2">
    <location>
        <begin position="1494"/>
        <end position="1575"/>
    </location>
</feature>
<feature type="domain" description="BIG2" evidence="2">
    <location>
        <begin position="148"/>
        <end position="228"/>
    </location>
</feature>
<dbReference type="HOGENOM" id="CLU_251105_0_0_6"/>
<comment type="caution">
    <text evidence="3">The sequence shown here is derived from an EMBL/GenBank/DDBJ whole genome shotgun (WGS) entry which is preliminary data.</text>
</comment>
<dbReference type="SUPFAM" id="SSF49373">
    <property type="entry name" value="Invasin/intimin cell-adhesion fragments"/>
    <property type="match status" value="10"/>
</dbReference>
<dbReference type="PROSITE" id="PS51257">
    <property type="entry name" value="PROKAR_LIPOPROTEIN"/>
    <property type="match status" value="1"/>
</dbReference>
<feature type="domain" description="BIG2" evidence="2">
    <location>
        <begin position="706"/>
        <end position="789"/>
    </location>
</feature>
<feature type="domain" description="BIG2" evidence="2">
    <location>
        <begin position="1233"/>
        <end position="1314"/>
    </location>
</feature>
<feature type="chain" id="PRO_5003845638" description="BIG2 domain-containing protein" evidence="1">
    <location>
        <begin position="26"/>
        <end position="1763"/>
    </location>
</feature>
<feature type="domain" description="BIG2" evidence="2">
    <location>
        <begin position="240"/>
        <end position="322"/>
    </location>
</feature>
<dbReference type="InterPro" id="IPR003343">
    <property type="entry name" value="Big_2"/>
</dbReference>
<dbReference type="SMART" id="SM00635">
    <property type="entry name" value="BID_2"/>
    <property type="match status" value="17"/>
</dbReference>
<proteinExistence type="predicted"/>
<dbReference type="InterPro" id="IPR008964">
    <property type="entry name" value="Invasin/intimin_cell_adhesion"/>
</dbReference>
<dbReference type="RefSeq" id="WP_005343586.1">
    <property type="nucleotide sequence ID" value="NZ_JH823256.1"/>
</dbReference>
<name>K1IPE8_AERVE</name>
<feature type="domain" description="BIG2" evidence="2">
    <location>
        <begin position="605"/>
        <end position="694"/>
    </location>
</feature>
<feature type="domain" description="BIG2" evidence="2">
    <location>
        <begin position="795"/>
        <end position="876"/>
    </location>
</feature>